<dbReference type="InterPro" id="IPR023696">
    <property type="entry name" value="Ureohydrolase_dom_sf"/>
</dbReference>
<feature type="binding site" evidence="4">
    <location>
        <position position="211"/>
    </location>
    <ligand>
        <name>Mn(2+)</name>
        <dbReference type="ChEBI" id="CHEBI:29035"/>
        <label>1</label>
    </ligand>
</feature>
<sequence length="285" mass="30933">MSWRHLLTRTKPFGCIEKEEPGTVIVGVPLDSTSTYRPGSRLAPDSVREAACNLELYSLLGKRSLEHIGLTDLGNIVIPQGDVELSLRNIKTVAKGVKEDYPDSLKIFVGGEHLVTLPIVESLGDLVDTVVIFDAHLDMRSEYLGSTLNHATFARRLVEKGFRVVHIGSRALSAEEAEYVKDVDNVRVVDVLEARRGVNTGKLGSVYISVDMDVVDPSYAPGVGNPEPLGLTPWELLELVKELVASSSRVVGVDVVEVNPLVDPGGVTSVLASKIILEVIGLYLR</sequence>
<dbReference type="PROSITE" id="PS01053">
    <property type="entry name" value="ARGINASE_1"/>
    <property type="match status" value="1"/>
</dbReference>
<dbReference type="Pfam" id="PF00491">
    <property type="entry name" value="Arginase"/>
    <property type="match status" value="1"/>
</dbReference>
<dbReference type="PIRSF" id="PIRSF036979">
    <property type="entry name" value="Arginase"/>
    <property type="match status" value="1"/>
</dbReference>
<dbReference type="OrthoDB" id="7186at2157"/>
<dbReference type="GeneID" id="13012423"/>
<comment type="cofactor">
    <cofactor evidence="4">
        <name>Mn(2+)</name>
        <dbReference type="ChEBI" id="CHEBI:29035"/>
    </cofactor>
    <text evidence="4">Binds 2 manganese ions per subunit.</text>
</comment>
<dbReference type="Gene3D" id="3.40.800.10">
    <property type="entry name" value="Ureohydrolase domain"/>
    <property type="match status" value="1"/>
</dbReference>
<dbReference type="InterPro" id="IPR020855">
    <property type="entry name" value="Ureohydrolase_Mn_BS"/>
</dbReference>
<dbReference type="NCBIfam" id="TIGR01230">
    <property type="entry name" value="agmatinase"/>
    <property type="match status" value="1"/>
</dbReference>
<evidence type="ECO:0000256" key="2">
    <source>
        <dbReference type="ARBA" id="ARBA00022723"/>
    </source>
</evidence>
<keyword evidence="3 5" id="KW-0378">Hydrolase</keyword>
<dbReference type="InterPro" id="IPR005925">
    <property type="entry name" value="Agmatinase-rel"/>
</dbReference>
<dbReference type="InParanoid" id="I3TCT1"/>
<dbReference type="RefSeq" id="WP_014736820.1">
    <property type="nucleotide sequence ID" value="NC_017954.1"/>
</dbReference>
<dbReference type="AlphaFoldDB" id="I3TCT1"/>
<organism evidence="6 7">
    <name type="scientific">Thermogladius calderae (strain DSM 22663 / VKM B-2946 / 1633)</name>
    <dbReference type="NCBI Taxonomy" id="1184251"/>
    <lineage>
        <taxon>Archaea</taxon>
        <taxon>Thermoproteota</taxon>
        <taxon>Thermoprotei</taxon>
        <taxon>Desulfurococcales</taxon>
        <taxon>Desulfurococcaceae</taxon>
        <taxon>Thermogladius</taxon>
    </lineage>
</organism>
<keyword evidence="7" id="KW-1185">Reference proteome</keyword>
<evidence type="ECO:0000313" key="7">
    <source>
        <dbReference type="Proteomes" id="UP000005270"/>
    </source>
</evidence>
<protein>
    <submittedName>
        <fullName evidence="6">Agmatinase</fullName>
    </submittedName>
</protein>
<evidence type="ECO:0000256" key="5">
    <source>
        <dbReference type="RuleBase" id="RU003684"/>
    </source>
</evidence>
<feature type="binding site" evidence="4">
    <location>
        <position position="134"/>
    </location>
    <ligand>
        <name>Mn(2+)</name>
        <dbReference type="ChEBI" id="CHEBI:29035"/>
        <label>1</label>
    </ligand>
</feature>
<dbReference type="PROSITE" id="PS51409">
    <property type="entry name" value="ARGINASE_2"/>
    <property type="match status" value="1"/>
</dbReference>
<evidence type="ECO:0000256" key="4">
    <source>
        <dbReference type="PIRSR" id="PIRSR036979-1"/>
    </source>
</evidence>
<feature type="binding site" evidence="4">
    <location>
        <position position="138"/>
    </location>
    <ligand>
        <name>Mn(2+)</name>
        <dbReference type="ChEBI" id="CHEBI:29035"/>
        <label>1</label>
    </ligand>
</feature>
<dbReference type="SUPFAM" id="SSF52768">
    <property type="entry name" value="Arginase/deacetylase"/>
    <property type="match status" value="1"/>
</dbReference>
<keyword evidence="2 4" id="KW-0479">Metal-binding</keyword>
<feature type="binding site" evidence="4">
    <location>
        <position position="113"/>
    </location>
    <ligand>
        <name>Mn(2+)</name>
        <dbReference type="ChEBI" id="CHEBI:29035"/>
        <label>1</label>
    </ligand>
</feature>
<reference evidence="6 7" key="1">
    <citation type="journal article" date="2012" name="J. Bacteriol.">
        <title>Complete genome sequence of the hyperthermophilic cellulolytic Crenarchaeon 'Thermogladius cellulolyticus' 1633.</title>
        <authorList>
            <person name="Mardanov A.V."/>
            <person name="Kochetkova T.V."/>
            <person name="Beletsky A.V."/>
            <person name="Bonch-Osmolovskaya E.A."/>
            <person name="Ravin N.V."/>
            <person name="Skryabin K.G."/>
        </authorList>
    </citation>
    <scope>NUCLEOTIDE SEQUENCE [LARGE SCALE GENOMIC DNA]</scope>
    <source>
        <strain evidence="7">DSM 22663 / VKM B-2946 / 1633</strain>
    </source>
</reference>
<dbReference type="GO" id="GO:0008783">
    <property type="term" value="F:agmatinase activity"/>
    <property type="evidence" value="ECO:0007669"/>
    <property type="project" value="TreeGrafter"/>
</dbReference>
<dbReference type="FunCoup" id="I3TCT1">
    <property type="interactions" value="7"/>
</dbReference>
<dbReference type="GO" id="GO:0033389">
    <property type="term" value="P:putrescine biosynthetic process from arginine, via agmatine"/>
    <property type="evidence" value="ECO:0007669"/>
    <property type="project" value="TreeGrafter"/>
</dbReference>
<proteinExistence type="inferred from homology"/>
<dbReference type="PANTHER" id="PTHR11358:SF26">
    <property type="entry name" value="GUANIDINO ACID HYDROLASE, MITOCHONDRIAL"/>
    <property type="match status" value="1"/>
</dbReference>
<accession>I3TCT1</accession>
<dbReference type="KEGG" id="thg:TCELL_0144"/>
<dbReference type="eggNOG" id="arCOG01700">
    <property type="taxonomic scope" value="Archaea"/>
</dbReference>
<dbReference type="Proteomes" id="UP000005270">
    <property type="component" value="Chromosome"/>
</dbReference>
<dbReference type="CDD" id="cd11593">
    <property type="entry name" value="Agmatinase-like_2"/>
    <property type="match status" value="1"/>
</dbReference>
<feature type="binding site" evidence="4">
    <location>
        <position position="136"/>
    </location>
    <ligand>
        <name>Mn(2+)</name>
        <dbReference type="ChEBI" id="CHEBI:29035"/>
        <label>1</label>
    </ligand>
</feature>
<dbReference type="PANTHER" id="PTHR11358">
    <property type="entry name" value="ARGINASE/AGMATINASE"/>
    <property type="match status" value="1"/>
</dbReference>
<dbReference type="EMBL" id="CP003531">
    <property type="protein sequence ID" value="AFK50569.1"/>
    <property type="molecule type" value="Genomic_DNA"/>
</dbReference>
<gene>
    <name evidence="6" type="ordered locus">TCELL_0144</name>
</gene>
<feature type="binding site" evidence="4">
    <location>
        <position position="213"/>
    </location>
    <ligand>
        <name>Mn(2+)</name>
        <dbReference type="ChEBI" id="CHEBI:29035"/>
        <label>1</label>
    </ligand>
</feature>
<comment type="similarity">
    <text evidence="1">Belongs to the arginase family. Agmatinase subfamily.</text>
</comment>
<name>I3TCT1_THEC1</name>
<dbReference type="InterPro" id="IPR006035">
    <property type="entry name" value="Ureohydrolase"/>
</dbReference>
<dbReference type="GO" id="GO:0046872">
    <property type="term" value="F:metal ion binding"/>
    <property type="evidence" value="ECO:0007669"/>
    <property type="project" value="UniProtKB-KW"/>
</dbReference>
<dbReference type="STRING" id="1184251.TCELL_0144"/>
<evidence type="ECO:0000313" key="6">
    <source>
        <dbReference type="EMBL" id="AFK50569.1"/>
    </source>
</evidence>
<dbReference type="HOGENOM" id="CLU_039478_0_2_2"/>
<keyword evidence="4" id="KW-0464">Manganese</keyword>
<evidence type="ECO:0000256" key="1">
    <source>
        <dbReference type="ARBA" id="ARBA00009227"/>
    </source>
</evidence>
<evidence type="ECO:0000256" key="3">
    <source>
        <dbReference type="ARBA" id="ARBA00022801"/>
    </source>
</evidence>